<proteinExistence type="predicted"/>
<sequence>MKISSLLKGGIYEVSFGYHSKLDGYATLMSDIPKLSAMWNK</sequence>
<protein>
    <submittedName>
        <fullName evidence="1">Uncharacterized protein</fullName>
    </submittedName>
</protein>
<name>A0A7G9Z0G1_9EURY</name>
<organism evidence="1">
    <name type="scientific">Candidatus Methanophagaceae archaeon ANME-1 ERB6</name>
    <dbReference type="NCBI Taxonomy" id="2759912"/>
    <lineage>
        <taxon>Archaea</taxon>
        <taxon>Methanobacteriati</taxon>
        <taxon>Methanobacteriota</taxon>
        <taxon>Stenosarchaea group</taxon>
        <taxon>Methanomicrobia</taxon>
        <taxon>Candidatus Methanophagales</taxon>
        <taxon>Candidatus Methanophagaceae</taxon>
    </lineage>
</organism>
<evidence type="ECO:0000313" key="1">
    <source>
        <dbReference type="EMBL" id="QNO53745.1"/>
    </source>
</evidence>
<dbReference type="AlphaFoldDB" id="A0A7G9Z0G1"/>
<reference evidence="1" key="1">
    <citation type="submission" date="2020-06" db="EMBL/GenBank/DDBJ databases">
        <title>Unique genomic features of the anaerobic methanotrophic archaea.</title>
        <authorList>
            <person name="Chadwick G.L."/>
            <person name="Skennerton C.T."/>
            <person name="Laso-Perez R."/>
            <person name="Leu A.O."/>
            <person name="Speth D.R."/>
            <person name="Yu H."/>
            <person name="Morgan-Lang C."/>
            <person name="Hatzenpichler R."/>
            <person name="Goudeau D."/>
            <person name="Malmstrom R."/>
            <person name="Brazelton W.J."/>
            <person name="Woyke T."/>
            <person name="Hallam S.J."/>
            <person name="Tyson G.W."/>
            <person name="Wegener G."/>
            <person name="Boetius A."/>
            <person name="Orphan V."/>
        </authorList>
    </citation>
    <scope>NUCLEOTIDE SEQUENCE</scope>
</reference>
<accession>A0A7G9Z0G1</accession>
<gene>
    <name evidence="1" type="ORF">ONPGGGGH_00044</name>
</gene>
<dbReference type="EMBL" id="MT631549">
    <property type="protein sequence ID" value="QNO53745.1"/>
    <property type="molecule type" value="Genomic_DNA"/>
</dbReference>